<sequence>MQLWNRKLGKIAIFAVAAAFIFVFLTAGSCDDKSTRLRNESVEQRLTVLERALKAAPNPTNVNFPLRRALVEFTERQDMLDHPTYVYVLADTGQILGYYVAKTFPVNICAFLSSTEDVRSNGAVLTAPSLDGMYYGGAGASSPCNGWFFFDYSTNALIELIGTKIFIADQPLKVEAQPFVVQTR</sequence>
<name>A0A1G2R9V5_9BACT</name>
<protein>
    <submittedName>
        <fullName evidence="1">Uncharacterized protein</fullName>
    </submittedName>
</protein>
<organism evidence="1 2">
    <name type="scientific">Candidatus Wildermuthbacteria bacterium RIFCSPHIGHO2_02_FULL_47_17</name>
    <dbReference type="NCBI Taxonomy" id="1802452"/>
    <lineage>
        <taxon>Bacteria</taxon>
        <taxon>Candidatus Wildermuthiibacteriota</taxon>
    </lineage>
</organism>
<comment type="caution">
    <text evidence="1">The sequence shown here is derived from an EMBL/GenBank/DDBJ whole genome shotgun (WGS) entry which is preliminary data.</text>
</comment>
<evidence type="ECO:0000313" key="1">
    <source>
        <dbReference type="EMBL" id="OHA69032.1"/>
    </source>
</evidence>
<dbReference type="AlphaFoldDB" id="A0A1G2R9V5"/>
<dbReference type="Proteomes" id="UP000179258">
    <property type="component" value="Unassembled WGS sequence"/>
</dbReference>
<dbReference type="PROSITE" id="PS51257">
    <property type="entry name" value="PROKAR_LIPOPROTEIN"/>
    <property type="match status" value="1"/>
</dbReference>
<evidence type="ECO:0000313" key="2">
    <source>
        <dbReference type="Proteomes" id="UP000179258"/>
    </source>
</evidence>
<accession>A0A1G2R9V5</accession>
<gene>
    <name evidence="1" type="ORF">A3D59_02820</name>
</gene>
<dbReference type="EMBL" id="MHTX01000002">
    <property type="protein sequence ID" value="OHA69032.1"/>
    <property type="molecule type" value="Genomic_DNA"/>
</dbReference>
<reference evidence="1 2" key="1">
    <citation type="journal article" date="2016" name="Nat. Commun.">
        <title>Thousands of microbial genomes shed light on interconnected biogeochemical processes in an aquifer system.</title>
        <authorList>
            <person name="Anantharaman K."/>
            <person name="Brown C.T."/>
            <person name="Hug L.A."/>
            <person name="Sharon I."/>
            <person name="Castelle C.J."/>
            <person name="Probst A.J."/>
            <person name="Thomas B.C."/>
            <person name="Singh A."/>
            <person name="Wilkins M.J."/>
            <person name="Karaoz U."/>
            <person name="Brodie E.L."/>
            <person name="Williams K.H."/>
            <person name="Hubbard S.S."/>
            <person name="Banfield J.F."/>
        </authorList>
    </citation>
    <scope>NUCLEOTIDE SEQUENCE [LARGE SCALE GENOMIC DNA]</scope>
</reference>
<proteinExistence type="predicted"/>